<comment type="similarity">
    <text evidence="2">Belongs to the importin beta family.</text>
</comment>
<dbReference type="GO" id="GO:0031267">
    <property type="term" value="F:small GTPase binding"/>
    <property type="evidence" value="ECO:0007669"/>
    <property type="project" value="InterPro"/>
</dbReference>
<dbReference type="OMA" id="GQCAFEI"/>
<reference evidence="6 7" key="1">
    <citation type="journal article" date="2007" name="Science">
        <title>The Chlamydomonas genome reveals the evolution of key animal and plant functions.</title>
        <authorList>
            <person name="Merchant S.S."/>
            <person name="Prochnik S.E."/>
            <person name="Vallon O."/>
            <person name="Harris E.H."/>
            <person name="Karpowicz S.J."/>
            <person name="Witman G.B."/>
            <person name="Terry A."/>
            <person name="Salamov A."/>
            <person name="Fritz-Laylin L.K."/>
            <person name="Marechal-Drouard L."/>
            <person name="Marshall W.F."/>
            <person name="Qu L.H."/>
            <person name="Nelson D.R."/>
            <person name="Sanderfoot A.A."/>
            <person name="Spalding M.H."/>
            <person name="Kapitonov V.V."/>
            <person name="Ren Q."/>
            <person name="Ferris P."/>
            <person name="Lindquist E."/>
            <person name="Shapiro H."/>
            <person name="Lucas S.M."/>
            <person name="Grimwood J."/>
            <person name="Schmutz J."/>
            <person name="Cardol P."/>
            <person name="Cerutti H."/>
            <person name="Chanfreau G."/>
            <person name="Chen C.L."/>
            <person name="Cognat V."/>
            <person name="Croft M.T."/>
            <person name="Dent R."/>
            <person name="Dutcher S."/>
            <person name="Fernandez E."/>
            <person name="Fukuzawa H."/>
            <person name="Gonzalez-Ballester D."/>
            <person name="Gonzalez-Halphen D."/>
            <person name="Hallmann A."/>
            <person name="Hanikenne M."/>
            <person name="Hippler M."/>
            <person name="Inwood W."/>
            <person name="Jabbari K."/>
            <person name="Kalanon M."/>
            <person name="Kuras R."/>
            <person name="Lefebvre P.A."/>
            <person name="Lemaire S.D."/>
            <person name="Lobanov A.V."/>
            <person name="Lohr M."/>
            <person name="Manuell A."/>
            <person name="Meier I."/>
            <person name="Mets L."/>
            <person name="Mittag M."/>
            <person name="Mittelmeier T."/>
            <person name="Moroney J.V."/>
            <person name="Moseley J."/>
            <person name="Napoli C."/>
            <person name="Nedelcu A.M."/>
            <person name="Niyogi K."/>
            <person name="Novoselov S.V."/>
            <person name="Paulsen I.T."/>
            <person name="Pazour G."/>
            <person name="Purton S."/>
            <person name="Ral J.P."/>
            <person name="Riano-Pachon D.M."/>
            <person name="Riekhof W."/>
            <person name="Rymarquis L."/>
            <person name="Schroda M."/>
            <person name="Stern D."/>
            <person name="Umen J."/>
            <person name="Willows R."/>
            <person name="Wilson N."/>
            <person name="Zimmer S.L."/>
            <person name="Allmer J."/>
            <person name="Balk J."/>
            <person name="Bisova K."/>
            <person name="Chen C.J."/>
            <person name="Elias M."/>
            <person name="Gendler K."/>
            <person name="Hauser C."/>
            <person name="Lamb M.R."/>
            <person name="Ledford H."/>
            <person name="Long J.C."/>
            <person name="Minagawa J."/>
            <person name="Page M.D."/>
            <person name="Pan J."/>
            <person name="Pootakham W."/>
            <person name="Roje S."/>
            <person name="Rose A."/>
            <person name="Stahlberg E."/>
            <person name="Terauchi A.M."/>
            <person name="Yang P."/>
            <person name="Ball S."/>
            <person name="Bowler C."/>
            <person name="Dieckmann C.L."/>
            <person name="Gladyshev V.N."/>
            <person name="Green P."/>
            <person name="Jorgensen R."/>
            <person name="Mayfield S."/>
            <person name="Mueller-Roeber B."/>
            <person name="Rajamani S."/>
            <person name="Sayre R.T."/>
            <person name="Brokstein P."/>
            <person name="Dubchak I."/>
            <person name="Goodstein D."/>
            <person name="Hornick L."/>
            <person name="Huang Y.W."/>
            <person name="Jhaveri J."/>
            <person name="Luo Y."/>
            <person name="Martinez D."/>
            <person name="Ngau W.C."/>
            <person name="Otillar B."/>
            <person name="Poliakov A."/>
            <person name="Porter A."/>
            <person name="Szajkowski L."/>
            <person name="Werner G."/>
            <person name="Zhou K."/>
            <person name="Grigoriev I.V."/>
            <person name="Rokhsar D.S."/>
            <person name="Grossman A.R."/>
        </authorList>
    </citation>
    <scope>NUCLEOTIDE SEQUENCE [LARGE SCALE GENOMIC DNA]</scope>
    <source>
        <strain evidence="7">CC-503</strain>
    </source>
</reference>
<dbReference type="GeneID" id="5727262"/>
<accession>A0A2K3E0E2</accession>
<dbReference type="FunFam" id="1.25.10.10:FF:001096">
    <property type="entry name" value="Predicted protein"/>
    <property type="match status" value="1"/>
</dbReference>
<evidence type="ECO:0000256" key="3">
    <source>
        <dbReference type="ARBA" id="ARBA00022448"/>
    </source>
</evidence>
<dbReference type="RefSeq" id="XP_042926836.1">
    <property type="nucleotide sequence ID" value="XM_043059202.1"/>
</dbReference>
<dbReference type="Gramene" id="PNW86254">
    <property type="protein sequence ID" value="PNW86254"/>
    <property type="gene ID" value="CHLRE_02g078885v5"/>
</dbReference>
<dbReference type="PROSITE" id="PS50166">
    <property type="entry name" value="IMPORTIN_B_NT"/>
    <property type="match status" value="1"/>
</dbReference>
<dbReference type="EMBL" id="CM008963">
    <property type="protein sequence ID" value="PNW86254.1"/>
    <property type="molecule type" value="Genomic_DNA"/>
</dbReference>
<dbReference type="InterPro" id="IPR058669">
    <property type="entry name" value="TPR_IPO7/11-like"/>
</dbReference>
<feature type="domain" description="Importin N-terminal" evidence="5">
    <location>
        <begin position="31"/>
        <end position="105"/>
    </location>
</feature>
<dbReference type="Pfam" id="PF25758">
    <property type="entry name" value="TPR_IPO11"/>
    <property type="match status" value="2"/>
</dbReference>
<protein>
    <recommendedName>
        <fullName evidence="5">Importin N-terminal domain-containing protein</fullName>
    </recommendedName>
</protein>
<dbReference type="Gene3D" id="1.25.10.10">
    <property type="entry name" value="Leucine-rich Repeat Variant"/>
    <property type="match status" value="1"/>
</dbReference>
<keyword evidence="7" id="KW-1185">Reference proteome</keyword>
<dbReference type="PANTHER" id="PTHR10997">
    <property type="entry name" value="IMPORTIN-7, 8, 11"/>
    <property type="match status" value="1"/>
</dbReference>
<evidence type="ECO:0000313" key="6">
    <source>
        <dbReference type="EMBL" id="PNW86254.1"/>
    </source>
</evidence>
<dbReference type="PANTHER" id="PTHR10997:SF7">
    <property type="entry name" value="IMPORTIN-11"/>
    <property type="match status" value="1"/>
</dbReference>
<dbReference type="InterPro" id="IPR016024">
    <property type="entry name" value="ARM-type_fold"/>
</dbReference>
<dbReference type="Pfam" id="PF03810">
    <property type="entry name" value="IBN_N"/>
    <property type="match status" value="1"/>
</dbReference>
<keyword evidence="3" id="KW-0813">Transport</keyword>
<name>A0A2K3E0E2_CHLRE</name>
<proteinExistence type="inferred from homology"/>
<evidence type="ECO:0000256" key="4">
    <source>
        <dbReference type="ARBA" id="ARBA00023242"/>
    </source>
</evidence>
<dbReference type="KEGG" id="cre:CHLRE_02g078885v5"/>
<dbReference type="InParanoid" id="A0A2K3E0E2"/>
<sequence>MSQPLTQQDFASLLSCLQNALNQNPEVQKQAEAYIQSLDSRAGFSSALAEIVGNREADHSARYLASVHLKNSIHRNWKKRVGTSTGISPEEKAHLRSRLSGLIPQDDNQIAVQVALVYAKVARFDYPADWPGLFADLLANVNGGSALTVRRVYLILHHVLKELSSKRLVADQAHFAQVTELLFGHVWGCWCADTQALLAGLPAGLEAGPAAGSAQAQALLQSCERWMLLLKILRRLILHGFPSDAKSLSPVPAVHSCCPHMVSALQGLLGVRPRGKPLPRSHLQAMLERAILKLLKTLCQVLEAHPWSFHGAGVLLPSMELCANQLVEAAAAAAPPEQPGQQAAAGAGSAAASAAAAASTERRLTACCGLLIGVMGSKSYKGQAGGSLEPGSGQPRDTTRYKAMAAEVRAALETFWAAPSTAAVAAAGGPAAAVAAGAAAAGGGGSSNSRLIALAGALVSRHMVLSRADLEQWRDEPEEFAHTHGSGSWQDSLALAAEQLYLVLLQAYREVLGPAVASLLPVVAAGAPAGVPADSLPGERVAGVPLALLYKDAVYAALAAGAYELHDYLDFRAWLTGSLMQELSDAGAANRPLRRRIGLVVAANVDRVKEDDPIRPSLYGSMLQLLSEPDPAVCLSGLGALTALLGDFNFLEEPFAPLLPACLQLLLQVMGGSAELDTQKQAFGLLNLVIERCGEALRPHVGALAGALPALWEAAAGQSLLRIQILEAVQRLLNLSGPASPQLLPGLVLPLLSYSLDLRQPETSEGLLEDGLALWLVALRNAPTCCEQDMAAAAAAAGQGADGGANGGIAPLEGQPPPLVLRLLPGPGPAQVLEALLSPFPALAAIAESSTEQLPVVMSILTSAALLAGPALWAAAGGHVINVFMAVVGHVSERGMLLVFPVLEHMLQAAPQAAAAALQPVLLRLLGLLFGGKESGLVVANALPVLGRLLLAAPQQLVALCGAAAADPVVAAALAARGREGVPAELAPAEVVLWRLLELWAEAFDGLGQAGARRLCGLALCRGLALPSRGVLGLLDVLLPPITAVWFETEGGGGEDGGGVWRGEALPPSYDYFSAGMRGGGDEGLDEVVGPALDSEEAEGETARRALLRDADPAAAVTVSAALRSGLCAAAALHGEATLNAALNALDPTLAAAVQKATAAAAAAPGAGAGAGAAGAGGGQDSM</sequence>
<dbReference type="GO" id="GO:0005635">
    <property type="term" value="C:nuclear envelope"/>
    <property type="evidence" value="ECO:0000318"/>
    <property type="project" value="GO_Central"/>
</dbReference>
<dbReference type="InterPro" id="IPR001494">
    <property type="entry name" value="Importin-beta_N"/>
</dbReference>
<dbReference type="InterPro" id="IPR011989">
    <property type="entry name" value="ARM-like"/>
</dbReference>
<dbReference type="GO" id="GO:0005829">
    <property type="term" value="C:cytosol"/>
    <property type="evidence" value="ECO:0000318"/>
    <property type="project" value="GO_Central"/>
</dbReference>
<comment type="subcellular location">
    <subcellularLocation>
        <location evidence="1">Nucleus</location>
    </subcellularLocation>
</comment>
<dbReference type="OrthoDB" id="361693at2759"/>
<dbReference type="SMART" id="SM00913">
    <property type="entry name" value="IBN_N"/>
    <property type="match status" value="1"/>
</dbReference>
<keyword evidence="4" id="KW-0539">Nucleus</keyword>
<evidence type="ECO:0000256" key="2">
    <source>
        <dbReference type="ARBA" id="ARBA00007991"/>
    </source>
</evidence>
<dbReference type="AlphaFoldDB" id="A0A2K3E0E2"/>
<gene>
    <name evidence="6" type="ORF">CHLRE_02g078885v5</name>
</gene>
<dbReference type="Proteomes" id="UP000006906">
    <property type="component" value="Chromosome 2"/>
</dbReference>
<evidence type="ECO:0000256" key="1">
    <source>
        <dbReference type="ARBA" id="ARBA00004123"/>
    </source>
</evidence>
<organism evidence="6 7">
    <name type="scientific">Chlamydomonas reinhardtii</name>
    <name type="common">Chlamydomonas smithii</name>
    <dbReference type="NCBI Taxonomy" id="3055"/>
    <lineage>
        <taxon>Eukaryota</taxon>
        <taxon>Viridiplantae</taxon>
        <taxon>Chlorophyta</taxon>
        <taxon>core chlorophytes</taxon>
        <taxon>Chlorophyceae</taxon>
        <taxon>CS clade</taxon>
        <taxon>Chlamydomonadales</taxon>
        <taxon>Chlamydomonadaceae</taxon>
        <taxon>Chlamydomonas</taxon>
    </lineage>
</organism>
<dbReference type="SUPFAM" id="SSF48371">
    <property type="entry name" value="ARM repeat"/>
    <property type="match status" value="1"/>
</dbReference>
<dbReference type="GO" id="GO:0006606">
    <property type="term" value="P:protein import into nucleus"/>
    <property type="evidence" value="ECO:0000318"/>
    <property type="project" value="GO_Central"/>
</dbReference>
<dbReference type="FunCoup" id="A0A2K3E0E2">
    <property type="interactions" value="1902"/>
</dbReference>
<evidence type="ECO:0000259" key="5">
    <source>
        <dbReference type="PROSITE" id="PS50166"/>
    </source>
</evidence>
<evidence type="ECO:0000313" key="7">
    <source>
        <dbReference type="Proteomes" id="UP000006906"/>
    </source>
</evidence>